<evidence type="ECO:0000256" key="2">
    <source>
        <dbReference type="SAM" id="Phobius"/>
    </source>
</evidence>
<reference evidence="4" key="1">
    <citation type="submission" date="2020-01" db="EMBL/GenBank/DDBJ databases">
        <authorList>
            <consortium name="DOE Joint Genome Institute"/>
            <person name="Haridas S."/>
            <person name="Albert R."/>
            <person name="Binder M."/>
            <person name="Bloem J."/>
            <person name="Labutti K."/>
            <person name="Salamov A."/>
            <person name="Andreopoulos B."/>
            <person name="Baker S.E."/>
            <person name="Barry K."/>
            <person name="Bills G."/>
            <person name="Bluhm B.H."/>
            <person name="Cannon C."/>
            <person name="Castanera R."/>
            <person name="Culley D.E."/>
            <person name="Daum C."/>
            <person name="Ezra D."/>
            <person name="Gonzalez J.B."/>
            <person name="Henrissat B."/>
            <person name="Kuo A."/>
            <person name="Liang C."/>
            <person name="Lipzen A."/>
            <person name="Lutzoni F."/>
            <person name="Magnuson J."/>
            <person name="Mondo S."/>
            <person name="Nolan M."/>
            <person name="Ohm R."/>
            <person name="Pangilinan J."/>
            <person name="Park H.-J."/>
            <person name="Ramirez L."/>
            <person name="Alfaro M."/>
            <person name="Sun H."/>
            <person name="Tritt A."/>
            <person name="Yoshinaga Y."/>
            <person name="Zwiers L.-H."/>
            <person name="Turgeon B.G."/>
            <person name="Goodwin S.B."/>
            <person name="Spatafora J.W."/>
            <person name="Crous P.W."/>
            <person name="Grigoriev I.V."/>
        </authorList>
    </citation>
    <scope>NUCLEOTIDE SEQUENCE</scope>
    <source>
        <strain evidence="4">CBS 342.82</strain>
    </source>
</reference>
<dbReference type="Proteomes" id="UP000504637">
    <property type="component" value="Unplaced"/>
</dbReference>
<evidence type="ECO:0000313" key="3">
    <source>
        <dbReference type="Proteomes" id="UP000504637"/>
    </source>
</evidence>
<keyword evidence="2" id="KW-1133">Transmembrane helix</keyword>
<gene>
    <name evidence="4" type="ORF">K489DRAFT_260982</name>
</gene>
<feature type="transmembrane region" description="Helical" evidence="2">
    <location>
        <begin position="153"/>
        <end position="173"/>
    </location>
</feature>
<sequence length="174" mass="19155">MHHLFGSRYAFQPTCAGIPMAQMRSTPLPQTRRSGQGEAPVRSYRGVSPGLHTWPGKRRVMVVTSIRKHRFQPSLAPLLCHSGNMKSTRAYPCRRTMAERRRSARPAMTSSAVSHLQYTSINRPDLLLSIPIHLITCAFLFLYTAAAGIGSSGFSPIFTLLLCFACFSATNTAG</sequence>
<proteinExistence type="predicted"/>
<reference evidence="4" key="2">
    <citation type="submission" date="2020-04" db="EMBL/GenBank/DDBJ databases">
        <authorList>
            <consortium name="NCBI Genome Project"/>
        </authorList>
    </citation>
    <scope>NUCLEOTIDE SEQUENCE</scope>
    <source>
        <strain evidence="4">CBS 342.82</strain>
    </source>
</reference>
<keyword evidence="2" id="KW-0472">Membrane</keyword>
<accession>A0A6J3LYV6</accession>
<dbReference type="RefSeq" id="XP_033457977.1">
    <property type="nucleotide sequence ID" value="XM_033600046.1"/>
</dbReference>
<organism evidence="4">
    <name type="scientific">Dissoconium aciculare CBS 342.82</name>
    <dbReference type="NCBI Taxonomy" id="1314786"/>
    <lineage>
        <taxon>Eukaryota</taxon>
        <taxon>Fungi</taxon>
        <taxon>Dikarya</taxon>
        <taxon>Ascomycota</taxon>
        <taxon>Pezizomycotina</taxon>
        <taxon>Dothideomycetes</taxon>
        <taxon>Dothideomycetidae</taxon>
        <taxon>Mycosphaerellales</taxon>
        <taxon>Dissoconiaceae</taxon>
        <taxon>Dissoconium</taxon>
    </lineage>
</organism>
<feature type="transmembrane region" description="Helical" evidence="2">
    <location>
        <begin position="126"/>
        <end position="147"/>
    </location>
</feature>
<keyword evidence="3" id="KW-1185">Reference proteome</keyword>
<evidence type="ECO:0000313" key="4">
    <source>
        <dbReference type="RefSeq" id="XP_033457977.1"/>
    </source>
</evidence>
<dbReference type="AlphaFoldDB" id="A0A6J3LYV6"/>
<protein>
    <submittedName>
        <fullName evidence="4">Uncharacterized protein</fullName>
    </submittedName>
</protein>
<dbReference type="GeneID" id="54357846"/>
<evidence type="ECO:0000256" key="1">
    <source>
        <dbReference type="SAM" id="MobiDB-lite"/>
    </source>
</evidence>
<keyword evidence="2" id="KW-0812">Transmembrane</keyword>
<reference evidence="4" key="3">
    <citation type="submission" date="2025-08" db="UniProtKB">
        <authorList>
            <consortium name="RefSeq"/>
        </authorList>
    </citation>
    <scope>IDENTIFICATION</scope>
    <source>
        <strain evidence="4">CBS 342.82</strain>
    </source>
</reference>
<feature type="region of interest" description="Disordered" evidence="1">
    <location>
        <begin position="26"/>
        <end position="48"/>
    </location>
</feature>
<name>A0A6J3LYV6_9PEZI</name>